<dbReference type="KEGG" id="tng:GSTEN00017242G001"/>
<proteinExistence type="predicted"/>
<dbReference type="OrthoDB" id="8962822at2759"/>
<feature type="signal peptide" evidence="1">
    <location>
        <begin position="1"/>
        <end position="22"/>
    </location>
</feature>
<dbReference type="PANTHER" id="PTHR14492">
    <property type="entry name" value="JBTS17"/>
    <property type="match status" value="1"/>
</dbReference>
<reference evidence="2" key="1">
    <citation type="journal article" date="2004" name="Nature">
        <title>Genome duplication in the teleost fish Tetraodon nigroviridis reveals the early vertebrate proto-karyotype.</title>
        <authorList>
            <person name="Jaillon O."/>
            <person name="Aury J.-M."/>
            <person name="Brunet F."/>
            <person name="Petit J.-L."/>
            <person name="Stange-Thomann N."/>
            <person name="Mauceli E."/>
            <person name="Bouneau L."/>
            <person name="Fischer C."/>
            <person name="Ozouf-Costaz C."/>
            <person name="Bernot A."/>
            <person name="Nicaud S."/>
            <person name="Jaffe D."/>
            <person name="Fisher S."/>
            <person name="Lutfalla G."/>
            <person name="Dossat C."/>
            <person name="Segurens B."/>
            <person name="Dasilva C."/>
            <person name="Salanoubat M."/>
            <person name="Levy M."/>
            <person name="Boudet N."/>
            <person name="Castellano S."/>
            <person name="Anthouard V."/>
            <person name="Jubin C."/>
            <person name="Castelli V."/>
            <person name="Katinka M."/>
            <person name="Vacherie B."/>
            <person name="Biemont C."/>
            <person name="Skalli Z."/>
            <person name="Cattolico L."/>
            <person name="Poulain J."/>
            <person name="De Berardinis V."/>
            <person name="Cruaud C."/>
            <person name="Duprat S."/>
            <person name="Brottier P."/>
            <person name="Coutanceau J.-P."/>
            <person name="Gouzy J."/>
            <person name="Parra G."/>
            <person name="Lardier G."/>
            <person name="Chapple C."/>
            <person name="McKernan K.J."/>
            <person name="McEwan P."/>
            <person name="Bosak S."/>
            <person name="Kellis M."/>
            <person name="Volff J.-N."/>
            <person name="Guigo R."/>
            <person name="Zody M.C."/>
            <person name="Mesirov J."/>
            <person name="Lindblad-Toh K."/>
            <person name="Birren B."/>
            <person name="Nusbaum C."/>
            <person name="Kahn D."/>
            <person name="Robinson-Rechavi M."/>
            <person name="Laudet V."/>
            <person name="Schachter V."/>
            <person name="Quetier F."/>
            <person name="Saurin W."/>
            <person name="Scarpelli C."/>
            <person name="Wincker P."/>
            <person name="Lander E.S."/>
            <person name="Weissenbach J."/>
            <person name="Roest Crollius H."/>
        </authorList>
    </citation>
    <scope>NUCLEOTIDE SEQUENCE [LARGE SCALE GENOMIC DNA]</scope>
</reference>
<comment type="caution">
    <text evidence="2">The sequence shown here is derived from an EMBL/GenBank/DDBJ whole genome shotgun (WGS) entry which is preliminary data.</text>
</comment>
<dbReference type="AlphaFoldDB" id="Q4SJE9"/>
<keyword evidence="1" id="KW-0732">Signal</keyword>
<protein>
    <submittedName>
        <fullName evidence="2">(spotted green pufferfish) hypothetical protein</fullName>
    </submittedName>
</protein>
<dbReference type="GO" id="GO:0035869">
    <property type="term" value="C:ciliary transition zone"/>
    <property type="evidence" value="ECO:0007669"/>
    <property type="project" value="TreeGrafter"/>
</dbReference>
<sequence length="539" mass="60413">MAAVLLARKGLWLCGLMVSGELFLWNRDKDLLKTASAVPEILNLVAAVQGHIYCLGKGRRLYRALAGRYDQGTLNAPKELLEKVQDFEKECISTERKTPGLHRKLGKIQSKLLTAWAFAMSLGTAVENRTLLLKHNLCCMLRFAALLQLIPSSVVHAGKKKISVHVCLLRLLRALLAFLPWDGIHAGGPQCLGLVVSFTQQLVRLLLTPTPTSQQAGQCPLSSRALSTVLLILQQVSDALDHAYSLQRRTVWVSAGKDPQPHLCPSDIYHVPQLQDSEDEKSSFTHRTQPLPQRPSSRLLGVWQWVYRITQEYMEEVKNFKDCDGWEEEQHQLRLIMSQIQAAIQATGVKLEEGPALLSYPADSFPCPWVPVDLHSDAACSVVQNLGRFMASYFTNQPLYIRPPHHVGLLPPLHLPHALSVGRLVPLSQEEVSRAVRLQQLSEVWTVDYARDLLLLGGLLPEAVWLAYHLGDWKSAVSLSLAYTNYCSDKPDFTLLKRRELHLPVDLEAKTIFQLELECLLSSRSESQGCRDDLSLTGW</sequence>
<reference evidence="2" key="2">
    <citation type="submission" date="2004-02" db="EMBL/GenBank/DDBJ databases">
        <authorList>
            <consortium name="Genoscope"/>
            <consortium name="Whitehead Institute Centre for Genome Research"/>
        </authorList>
    </citation>
    <scope>NUCLEOTIDE SEQUENCE</scope>
</reference>
<dbReference type="GO" id="GO:0060271">
    <property type="term" value="P:cilium assembly"/>
    <property type="evidence" value="ECO:0007669"/>
    <property type="project" value="TreeGrafter"/>
</dbReference>
<dbReference type="EMBL" id="CAAE01014575">
    <property type="protein sequence ID" value="CAF99233.1"/>
    <property type="molecule type" value="Genomic_DNA"/>
</dbReference>
<name>Q4SJE9_TETNG</name>
<accession>Q4SJE9</accession>
<dbReference type="InterPro" id="IPR028236">
    <property type="entry name" value="CPLANE1"/>
</dbReference>
<feature type="chain" id="PRO_5004244046" evidence="1">
    <location>
        <begin position="23"/>
        <end position="539"/>
    </location>
</feature>
<organism evidence="2">
    <name type="scientific">Tetraodon nigroviridis</name>
    <name type="common">Spotted green pufferfish</name>
    <name type="synonym">Chelonodon nigroviridis</name>
    <dbReference type="NCBI Taxonomy" id="99883"/>
    <lineage>
        <taxon>Eukaryota</taxon>
        <taxon>Metazoa</taxon>
        <taxon>Chordata</taxon>
        <taxon>Craniata</taxon>
        <taxon>Vertebrata</taxon>
        <taxon>Euteleostomi</taxon>
        <taxon>Actinopterygii</taxon>
        <taxon>Neopterygii</taxon>
        <taxon>Teleostei</taxon>
        <taxon>Neoteleostei</taxon>
        <taxon>Acanthomorphata</taxon>
        <taxon>Eupercaria</taxon>
        <taxon>Tetraodontiformes</taxon>
        <taxon>Tetradontoidea</taxon>
        <taxon>Tetraodontidae</taxon>
        <taxon>Tetraodon</taxon>
    </lineage>
</organism>
<evidence type="ECO:0000313" key="2">
    <source>
        <dbReference type="EMBL" id="CAF99233.1"/>
    </source>
</evidence>
<evidence type="ECO:0000256" key="1">
    <source>
        <dbReference type="SAM" id="SignalP"/>
    </source>
</evidence>
<gene>
    <name evidence="2" type="ORF">GSTENG00017242001</name>
</gene>
<dbReference type="PANTHER" id="PTHR14492:SF4">
    <property type="entry name" value="CILIOGENESIS AND PLANAR POLARITY EFFECTOR 1"/>
    <property type="match status" value="1"/>
</dbReference>